<evidence type="ECO:0000256" key="10">
    <source>
        <dbReference type="ARBA" id="ARBA00023192"/>
    </source>
</evidence>
<evidence type="ECO:0000256" key="5">
    <source>
        <dbReference type="ARBA" id="ARBA00022605"/>
    </source>
</evidence>
<gene>
    <name evidence="11" type="primary">cysZ</name>
    <name evidence="12" type="ORF">BI198_14215</name>
</gene>
<feature type="transmembrane region" description="Helical" evidence="11">
    <location>
        <begin position="20"/>
        <end position="39"/>
    </location>
</feature>
<reference evidence="13" key="1">
    <citation type="submission" date="2016-09" db="EMBL/GenBank/DDBJ databases">
        <authorList>
            <person name="Wan X."/>
            <person name="Hou S."/>
        </authorList>
    </citation>
    <scope>NUCLEOTIDE SEQUENCE [LARGE SCALE GENOMIC DNA]</scope>
    <source>
        <strain evidence="13">KH87</strain>
    </source>
</reference>
<keyword evidence="6 11" id="KW-0812">Transmembrane</keyword>
<dbReference type="PANTHER" id="PTHR37468">
    <property type="entry name" value="SULFATE TRANSPORTER CYSZ"/>
    <property type="match status" value="1"/>
</dbReference>
<comment type="subcellular location">
    <subcellularLocation>
        <location evidence="11">Cell inner membrane</location>
        <topology evidence="11">Multi-pass membrane protein</topology>
    </subcellularLocation>
    <subcellularLocation>
        <location evidence="1">Membrane</location>
        <topology evidence="1">Multi-pass membrane protein</topology>
    </subcellularLocation>
</comment>
<dbReference type="InterPro" id="IPR050480">
    <property type="entry name" value="CysZ-like"/>
</dbReference>
<dbReference type="Proteomes" id="UP000242258">
    <property type="component" value="Unassembled WGS sequence"/>
</dbReference>
<feature type="transmembrane region" description="Helical" evidence="11">
    <location>
        <begin position="194"/>
        <end position="227"/>
    </location>
</feature>
<name>A0A1E7Q8R7_9GAMM</name>
<dbReference type="STRING" id="1628148.BI198_14215"/>
<comment type="similarity">
    <text evidence="11">Belongs to the CysZ family.</text>
</comment>
<dbReference type="InterPro" id="IPR059112">
    <property type="entry name" value="CysZ/EI24"/>
</dbReference>
<evidence type="ECO:0000256" key="11">
    <source>
        <dbReference type="HAMAP-Rule" id="MF_00468"/>
    </source>
</evidence>
<feature type="transmembrane region" description="Helical" evidence="11">
    <location>
        <begin position="59"/>
        <end position="88"/>
    </location>
</feature>
<dbReference type="NCBIfam" id="NF003433">
    <property type="entry name" value="PRK04949.1"/>
    <property type="match status" value="1"/>
</dbReference>
<evidence type="ECO:0000256" key="6">
    <source>
        <dbReference type="ARBA" id="ARBA00022692"/>
    </source>
</evidence>
<keyword evidence="3 11" id="KW-1003">Cell membrane</keyword>
<dbReference type="GO" id="GO:0000103">
    <property type="term" value="P:sulfate assimilation"/>
    <property type="evidence" value="ECO:0007669"/>
    <property type="project" value="InterPro"/>
</dbReference>
<evidence type="ECO:0000256" key="4">
    <source>
        <dbReference type="ARBA" id="ARBA00022519"/>
    </source>
</evidence>
<organism evidence="12 13">
    <name type="scientific">Rheinheimera salexigens</name>
    <dbReference type="NCBI Taxonomy" id="1628148"/>
    <lineage>
        <taxon>Bacteria</taxon>
        <taxon>Pseudomonadati</taxon>
        <taxon>Pseudomonadota</taxon>
        <taxon>Gammaproteobacteria</taxon>
        <taxon>Chromatiales</taxon>
        <taxon>Chromatiaceae</taxon>
        <taxon>Rheinheimera</taxon>
    </lineage>
</organism>
<proteinExistence type="inferred from homology"/>
<keyword evidence="2 11" id="KW-0813">Transport</keyword>
<dbReference type="EMBL" id="MKEK01000001">
    <property type="protein sequence ID" value="OEY70592.1"/>
    <property type="molecule type" value="Genomic_DNA"/>
</dbReference>
<dbReference type="GO" id="GO:0019344">
    <property type="term" value="P:cysteine biosynthetic process"/>
    <property type="evidence" value="ECO:0007669"/>
    <property type="project" value="UniProtKB-UniRule"/>
</dbReference>
<evidence type="ECO:0000256" key="3">
    <source>
        <dbReference type="ARBA" id="ARBA00022475"/>
    </source>
</evidence>
<dbReference type="HAMAP" id="MF_00468">
    <property type="entry name" value="CysZ"/>
    <property type="match status" value="1"/>
</dbReference>
<dbReference type="InterPro" id="IPR022985">
    <property type="entry name" value="Sulfate_CysZ"/>
</dbReference>
<dbReference type="PANTHER" id="PTHR37468:SF1">
    <property type="entry name" value="SULFATE TRANSPORTER CYSZ"/>
    <property type="match status" value="1"/>
</dbReference>
<keyword evidence="9 11" id="KW-0472">Membrane</keyword>
<evidence type="ECO:0000256" key="2">
    <source>
        <dbReference type="ARBA" id="ARBA00022448"/>
    </source>
</evidence>
<evidence type="ECO:0000256" key="7">
    <source>
        <dbReference type="ARBA" id="ARBA00022989"/>
    </source>
</evidence>
<protein>
    <recommendedName>
        <fullName evidence="11">Sulfate transporter CysZ</fullName>
    </recommendedName>
</protein>
<evidence type="ECO:0000313" key="13">
    <source>
        <dbReference type="Proteomes" id="UP000242258"/>
    </source>
</evidence>
<keyword evidence="10 11" id="KW-0198">Cysteine biosynthesis</keyword>
<evidence type="ECO:0000313" key="12">
    <source>
        <dbReference type="EMBL" id="OEY70592.1"/>
    </source>
</evidence>
<evidence type="ECO:0000256" key="1">
    <source>
        <dbReference type="ARBA" id="ARBA00004141"/>
    </source>
</evidence>
<sequence>MYYFFRGLSLIHTKGLKRFVLVPLSINLVLFSLAFYVLLQQLNGFISAVQQYLPSWLSWLEYLLIPLGVMSLVIGLAFSFTLVANWIAAPFNGLLSEKVEAYLTGQPIGNMDTAAFIKDIPRLLSREWQKLIYAIPRAIIFLILFFILPVGGQILWFLFTSWLLAIQYCDYPFDNHKIPFHTMRNQLRQRWPDSFSFGITVAIGCMIPLFNLFVMPIAICGATAMWVDKFALQNDPAEQLPGQSHYRKLDKYC</sequence>
<dbReference type="Pfam" id="PF07264">
    <property type="entry name" value="EI24"/>
    <property type="match status" value="1"/>
</dbReference>
<dbReference type="AlphaFoldDB" id="A0A1E7Q8R7"/>
<comment type="caution">
    <text evidence="12">The sequence shown here is derived from an EMBL/GenBank/DDBJ whole genome shotgun (WGS) entry which is preliminary data.</text>
</comment>
<keyword evidence="4 11" id="KW-0997">Cell inner membrane</keyword>
<comment type="function">
    <text evidence="11">High affinity, high specificity proton-dependent sulfate transporter, which mediates sulfate uptake. Provides the sulfur source for the cysteine synthesis pathway.</text>
</comment>
<dbReference type="RefSeq" id="WP_070050146.1">
    <property type="nucleotide sequence ID" value="NZ_CBCSDO010000002.1"/>
</dbReference>
<evidence type="ECO:0000256" key="9">
    <source>
        <dbReference type="ARBA" id="ARBA00023136"/>
    </source>
</evidence>
<dbReference type="GO" id="GO:0005886">
    <property type="term" value="C:plasma membrane"/>
    <property type="evidence" value="ECO:0007669"/>
    <property type="project" value="UniProtKB-SubCell"/>
</dbReference>
<accession>A0A1E7Q8R7</accession>
<evidence type="ECO:0000256" key="8">
    <source>
        <dbReference type="ARBA" id="ARBA00023032"/>
    </source>
</evidence>
<dbReference type="GO" id="GO:0009675">
    <property type="term" value="F:high-affinity sulfate:proton symporter activity"/>
    <property type="evidence" value="ECO:0007669"/>
    <property type="project" value="TreeGrafter"/>
</dbReference>
<comment type="caution">
    <text evidence="11">Lacks conserved residue(s) required for the propagation of feature annotation.</text>
</comment>
<keyword evidence="8 11" id="KW-0764">Sulfate transport</keyword>
<keyword evidence="7 11" id="KW-1133">Transmembrane helix</keyword>
<keyword evidence="5 11" id="KW-0028">Amino-acid biosynthesis</keyword>
<dbReference type="OrthoDB" id="5292355at2"/>
<keyword evidence="13" id="KW-1185">Reference proteome</keyword>